<evidence type="ECO:0000256" key="1">
    <source>
        <dbReference type="SAM" id="Coils"/>
    </source>
</evidence>
<proteinExistence type="predicted"/>
<evidence type="ECO:0000313" key="2">
    <source>
        <dbReference type="EMBL" id="CAA9574144.1"/>
    </source>
</evidence>
<protein>
    <submittedName>
        <fullName evidence="2">Uncharacterized protein</fullName>
    </submittedName>
</protein>
<accession>A0A6J4VBP5</accession>
<dbReference type="AlphaFoldDB" id="A0A6J4VBP5"/>
<gene>
    <name evidence="2" type="ORF">AVDCRST_MAG81-2032</name>
</gene>
<reference evidence="2" key="1">
    <citation type="submission" date="2020-02" db="EMBL/GenBank/DDBJ databases">
        <authorList>
            <person name="Meier V. D."/>
        </authorList>
    </citation>
    <scope>NUCLEOTIDE SEQUENCE</scope>
    <source>
        <strain evidence="2">AVDCRST_MAG81</strain>
    </source>
</reference>
<sequence length="244" mass="27875">MGWLRLHRLWGVEAAIANREILQAQLEAKYPDRANSNSDSFLGSLLTKTNPYSEVLSEERTALQGLIKDLEYDLAHLSKSSGSQEEWFEAIQESLGNARRARPNEVKQGKAYPIWNLLEDFLYSVEWDEDRGDTAPTTDTVTEDAKSLIETALKRIKELEKTLSDLKRYDEAIQQATSASKGLQNPEMFSRYERHITRQLHEALDRLSAIIEQRNQRDSISSFGQINLHGMPIEKAGQKLQQVE</sequence>
<feature type="coiled-coil region" evidence="1">
    <location>
        <begin position="142"/>
        <end position="179"/>
    </location>
</feature>
<dbReference type="EMBL" id="CADCWO010000109">
    <property type="protein sequence ID" value="CAA9574144.1"/>
    <property type="molecule type" value="Genomic_DNA"/>
</dbReference>
<keyword evidence="1" id="KW-0175">Coiled coil</keyword>
<organism evidence="2">
    <name type="scientific">uncultured Synechococcales cyanobacterium</name>
    <dbReference type="NCBI Taxonomy" id="1936017"/>
    <lineage>
        <taxon>Bacteria</taxon>
        <taxon>Bacillati</taxon>
        <taxon>Cyanobacteriota</taxon>
        <taxon>Cyanophyceae</taxon>
        <taxon>Synechococcales</taxon>
        <taxon>environmental samples</taxon>
    </lineage>
</organism>
<name>A0A6J4VBP5_9CYAN</name>